<accession>A0A1H8EGY0</accession>
<dbReference type="Proteomes" id="UP000183898">
    <property type="component" value="Unassembled WGS sequence"/>
</dbReference>
<organism evidence="1 2">
    <name type="scientific">Nitrosospira multiformis</name>
    <dbReference type="NCBI Taxonomy" id="1231"/>
    <lineage>
        <taxon>Bacteria</taxon>
        <taxon>Pseudomonadati</taxon>
        <taxon>Pseudomonadota</taxon>
        <taxon>Betaproteobacteria</taxon>
        <taxon>Nitrosomonadales</taxon>
        <taxon>Nitrosomonadaceae</taxon>
        <taxon>Nitrosospira</taxon>
    </lineage>
</organism>
<evidence type="ECO:0000313" key="1">
    <source>
        <dbReference type="EMBL" id="SEN18745.1"/>
    </source>
</evidence>
<dbReference type="EMBL" id="FOCT01000003">
    <property type="protein sequence ID" value="SEN18745.1"/>
    <property type="molecule type" value="Genomic_DNA"/>
</dbReference>
<proteinExistence type="predicted"/>
<protein>
    <submittedName>
        <fullName evidence="1">Uncharacterized protein</fullName>
    </submittedName>
</protein>
<gene>
    <name evidence="1" type="ORF">SAMN05216404_10353</name>
</gene>
<dbReference type="AlphaFoldDB" id="A0A1H8EGY0"/>
<name>A0A1H8EGY0_9PROT</name>
<evidence type="ECO:0000313" key="2">
    <source>
        <dbReference type="Proteomes" id="UP000183898"/>
    </source>
</evidence>
<sequence length="73" mass="8420">MSIIKMPGFTAEASVYTVTNYSLKAINDSRNRETVNLQSSGESEFNLCTWYAFCCREYKNPQCCREMRLCALM</sequence>
<reference evidence="1 2" key="1">
    <citation type="submission" date="2016-10" db="EMBL/GenBank/DDBJ databases">
        <authorList>
            <person name="de Groot N.N."/>
        </authorList>
    </citation>
    <scope>NUCLEOTIDE SEQUENCE [LARGE SCALE GENOMIC DNA]</scope>
    <source>
        <strain evidence="1 2">Nl18</strain>
    </source>
</reference>